<name>A0A8X6VMH2_TRICX</name>
<organism evidence="2 3">
    <name type="scientific">Trichonephila clavipes</name>
    <name type="common">Golden silk orbweaver</name>
    <name type="synonym">Nephila clavipes</name>
    <dbReference type="NCBI Taxonomy" id="2585209"/>
    <lineage>
        <taxon>Eukaryota</taxon>
        <taxon>Metazoa</taxon>
        <taxon>Ecdysozoa</taxon>
        <taxon>Arthropoda</taxon>
        <taxon>Chelicerata</taxon>
        <taxon>Arachnida</taxon>
        <taxon>Araneae</taxon>
        <taxon>Araneomorphae</taxon>
        <taxon>Entelegynae</taxon>
        <taxon>Araneoidea</taxon>
        <taxon>Nephilidae</taxon>
        <taxon>Trichonephila</taxon>
    </lineage>
</organism>
<evidence type="ECO:0000313" key="3">
    <source>
        <dbReference type="Proteomes" id="UP000887159"/>
    </source>
</evidence>
<dbReference type="EMBL" id="BMAU01021309">
    <property type="protein sequence ID" value="GFY11975.1"/>
    <property type="molecule type" value="Genomic_DNA"/>
</dbReference>
<comment type="caution">
    <text evidence="2">The sequence shown here is derived from an EMBL/GenBank/DDBJ whole genome shotgun (WGS) entry which is preliminary data.</text>
</comment>
<reference evidence="2" key="1">
    <citation type="submission" date="2020-08" db="EMBL/GenBank/DDBJ databases">
        <title>Multicomponent nature underlies the extraordinary mechanical properties of spider dragline silk.</title>
        <authorList>
            <person name="Kono N."/>
            <person name="Nakamura H."/>
            <person name="Mori M."/>
            <person name="Yoshida Y."/>
            <person name="Ohtoshi R."/>
            <person name="Malay A.D."/>
            <person name="Moran D.A.P."/>
            <person name="Tomita M."/>
            <person name="Numata K."/>
            <person name="Arakawa K."/>
        </authorList>
    </citation>
    <scope>NUCLEOTIDE SEQUENCE</scope>
</reference>
<keyword evidence="3" id="KW-1185">Reference proteome</keyword>
<evidence type="ECO:0000259" key="1">
    <source>
        <dbReference type="Pfam" id="PF18701"/>
    </source>
</evidence>
<evidence type="ECO:0000313" key="2">
    <source>
        <dbReference type="EMBL" id="GFY11975.1"/>
    </source>
</evidence>
<dbReference type="Proteomes" id="UP000887159">
    <property type="component" value="Unassembled WGS sequence"/>
</dbReference>
<sequence length="99" mass="11786">MFLQEIMENGVPNLDLIDSQIINHRFFYRQRIRQELRKLFHLEYLGQLKNFSKSRKEDVIKEDDIVLISDTNSKRIYWPLAKVINLIPGTDGRVKVVKV</sequence>
<protein>
    <submittedName>
        <fullName evidence="2">DUF5641 domain-containing protein</fullName>
    </submittedName>
</protein>
<proteinExistence type="predicted"/>
<accession>A0A8X6VMH2</accession>
<dbReference type="InterPro" id="IPR040676">
    <property type="entry name" value="DUF5641"/>
</dbReference>
<gene>
    <name evidence="2" type="primary">AVEN_230936_1</name>
    <name evidence="2" type="ORF">TNCV_4974751</name>
</gene>
<dbReference type="AlphaFoldDB" id="A0A8X6VMH2"/>
<feature type="domain" description="DUF5641" evidence="1">
    <location>
        <begin position="25"/>
        <end position="99"/>
    </location>
</feature>
<dbReference type="Pfam" id="PF18701">
    <property type="entry name" value="DUF5641"/>
    <property type="match status" value="1"/>
</dbReference>